<feature type="region of interest" description="Disordered" evidence="1">
    <location>
        <begin position="155"/>
        <end position="183"/>
    </location>
</feature>
<proteinExistence type="predicted"/>
<reference evidence="4" key="1">
    <citation type="journal article" date="2019" name="Int. J. Syst. Evol. Microbiol.">
        <title>The Global Catalogue of Microorganisms (GCM) 10K type strain sequencing project: providing services to taxonomists for standard genome sequencing and annotation.</title>
        <authorList>
            <consortium name="The Broad Institute Genomics Platform"/>
            <consortium name="The Broad Institute Genome Sequencing Center for Infectious Disease"/>
            <person name="Wu L."/>
            <person name="Ma J."/>
        </authorList>
    </citation>
    <scope>NUCLEOTIDE SEQUENCE [LARGE SCALE GENOMIC DNA]</scope>
    <source>
        <strain evidence="4">JCM 19134</strain>
    </source>
</reference>
<feature type="transmembrane region" description="Helical" evidence="2">
    <location>
        <begin position="6"/>
        <end position="27"/>
    </location>
</feature>
<evidence type="ECO:0000256" key="2">
    <source>
        <dbReference type="SAM" id="Phobius"/>
    </source>
</evidence>
<dbReference type="EMBL" id="BAABLX010000029">
    <property type="protein sequence ID" value="GAA4951194.1"/>
    <property type="molecule type" value="Genomic_DNA"/>
</dbReference>
<evidence type="ECO:0000256" key="1">
    <source>
        <dbReference type="SAM" id="MobiDB-lite"/>
    </source>
</evidence>
<protein>
    <submittedName>
        <fullName evidence="3">Uncharacterized protein</fullName>
    </submittedName>
</protein>
<comment type="caution">
    <text evidence="3">The sequence shown here is derived from an EMBL/GenBank/DDBJ whole genome shotgun (WGS) entry which is preliminary data.</text>
</comment>
<gene>
    <name evidence="3" type="ORF">GCM10025791_34540</name>
</gene>
<sequence length="254" mass="27769">MNEPLWPFVVTFSAGLLTVALGAFSSLSCQRQTRIKQLIKQRLTPAFVGRTSDCATSSTNPGSSARANYAQNLEKQLELTATLQRVMAKTAHFPGNAPAARGQLQRALLLRQAILTAELAAQENPNLANGQPDWKTLQKGYSRIISLHQQLLGAQDAENANQETTESLKSHTSNTEPTAEKANNITSLSQVNQNLEHLHEELQQRVRVLSASDNRVKLLEAKLNLAQSQIASLQTKLNHGAPIASVPQLLNRVK</sequence>
<organism evidence="3 4">
    <name type="scientific">Halioxenophilus aromaticivorans</name>
    <dbReference type="NCBI Taxonomy" id="1306992"/>
    <lineage>
        <taxon>Bacteria</taxon>
        <taxon>Pseudomonadati</taxon>
        <taxon>Pseudomonadota</taxon>
        <taxon>Gammaproteobacteria</taxon>
        <taxon>Alteromonadales</taxon>
        <taxon>Alteromonadaceae</taxon>
        <taxon>Halioxenophilus</taxon>
    </lineage>
</organism>
<accession>A0AAV3U5S8</accession>
<dbReference type="RefSeq" id="WP_345425284.1">
    <property type="nucleotide sequence ID" value="NZ_AP031496.1"/>
</dbReference>
<dbReference type="AlphaFoldDB" id="A0AAV3U5S8"/>
<feature type="compositionally biased region" description="Polar residues" evidence="1">
    <location>
        <begin position="158"/>
        <end position="183"/>
    </location>
</feature>
<keyword evidence="4" id="KW-1185">Reference proteome</keyword>
<evidence type="ECO:0000313" key="3">
    <source>
        <dbReference type="EMBL" id="GAA4951194.1"/>
    </source>
</evidence>
<name>A0AAV3U5S8_9ALTE</name>
<dbReference type="Proteomes" id="UP001409585">
    <property type="component" value="Unassembled WGS sequence"/>
</dbReference>
<keyword evidence="2" id="KW-1133">Transmembrane helix</keyword>
<keyword evidence="2" id="KW-0472">Membrane</keyword>
<evidence type="ECO:0000313" key="4">
    <source>
        <dbReference type="Proteomes" id="UP001409585"/>
    </source>
</evidence>
<keyword evidence="2" id="KW-0812">Transmembrane</keyword>